<reference evidence="9" key="1">
    <citation type="journal article" date="2014" name="Genome Announc.">
        <title>De novo whole-genome sequence and genome annotation of Lichtheimia ramosa.</title>
        <authorList>
            <person name="Linde J."/>
            <person name="Schwartze V."/>
            <person name="Binder U."/>
            <person name="Lass-Florl C."/>
            <person name="Voigt K."/>
            <person name="Horn F."/>
        </authorList>
    </citation>
    <scope>NUCLEOTIDE SEQUENCE</scope>
    <source>
        <strain evidence="9">JMRC FSU:6197</strain>
    </source>
</reference>
<dbReference type="Pfam" id="PF21269">
    <property type="entry name" value="TreT_GT1"/>
    <property type="match status" value="1"/>
</dbReference>
<keyword evidence="6" id="KW-0119">Carbohydrate metabolism</keyword>
<dbReference type="PANTHER" id="PTHR47779">
    <property type="entry name" value="SYNTHASE (CCG-9), PUTATIVE (AFU_ORTHOLOGUE AFUA_3G12100)-RELATED"/>
    <property type="match status" value="1"/>
</dbReference>
<dbReference type="AlphaFoldDB" id="A0A077WR50"/>
<sequence>MTPDEPIRRPFTQPSRRFARDHVPQAIYLGIGVHITPNQSISRYSISVHDGYYTIDFFSGILCHHPLNASRHQCIHEAIDMLRTVVQKYSRAQNYKVQLIACSYHLDDDMLQDNDRPEHISMSFFWRELDALPFVVKTSGKTLDECASSAVRKSVVWLTPGIPGNHLRTYLGFRHEVEGEYHILHSLYTGYLLTGYLWAVDFGYKIHITDLADYRETVCERTWRILKDMVHKFKQRNPRISFFTSTPRGGGVALMRHALLRFLHLNGITVHWYVARPKPEVFDITKRKLHNVLQGIAPIAVTGLTEEEKQAYLDWSAENVDRYWLDDDGPIKNSDIIIVDDPQVTGIIPHIKRHAPNTRIIFRSHIEIRADLIREHPNGREAQSWNFLWNFIKHVDLFISHPIDNFVPDHVPRQNVALMPACTDPLDGLNKHLEPWCVEYYQRVFNRVCLDQGARNVDWNRPYFVQVARFDPSKGIPDCLEAYTRLRKRLEVEQYKGKIPQLIICGHGSVDDPEGIDIYEDTHDQLISSEYACDITVARLPPSDQLLNVVLQEARGALQLSHREGFEAKVTEALHKSIPVIAYDAGGIPLQVTKDVNGFILPVGDVDSVANKMYALLTNDELHTRMSKAAKDTLSEEYFTVWNAMNWLYKFNEILAQDASGEGLDGQEKTRDHNSGIGDKRKVSTMWQEKYKRLGF</sequence>
<feature type="domain" description="Trehalose synthase N-terminal" evidence="8">
    <location>
        <begin position="243"/>
        <end position="404"/>
    </location>
</feature>
<dbReference type="GO" id="GO:0006006">
    <property type="term" value="P:glucose metabolic process"/>
    <property type="evidence" value="ECO:0007669"/>
    <property type="project" value="UniProtKB-KW"/>
</dbReference>
<dbReference type="InterPro" id="IPR001296">
    <property type="entry name" value="Glyco_trans_1"/>
</dbReference>
<accession>A0A077WR50</accession>
<evidence type="ECO:0000259" key="8">
    <source>
        <dbReference type="Pfam" id="PF21269"/>
    </source>
</evidence>
<evidence type="ECO:0000259" key="7">
    <source>
        <dbReference type="Pfam" id="PF00534"/>
    </source>
</evidence>
<protein>
    <submittedName>
        <fullName evidence="9">Uncharacterized protein</fullName>
    </submittedName>
</protein>
<dbReference type="OrthoDB" id="937291at2759"/>
<comment type="subunit">
    <text evidence="2">Homodimer.</text>
</comment>
<evidence type="ECO:0000256" key="2">
    <source>
        <dbReference type="ARBA" id="ARBA00011738"/>
    </source>
</evidence>
<gene>
    <name evidence="9" type="ORF">LRAMOSA02527</name>
</gene>
<evidence type="ECO:0000256" key="6">
    <source>
        <dbReference type="ARBA" id="ARBA00023277"/>
    </source>
</evidence>
<keyword evidence="4" id="KW-0328">Glycosyltransferase</keyword>
<keyword evidence="3" id="KW-0313">Glucose metabolism</keyword>
<evidence type="ECO:0000313" key="9">
    <source>
        <dbReference type="EMBL" id="CDS09850.1"/>
    </source>
</evidence>
<evidence type="ECO:0000256" key="4">
    <source>
        <dbReference type="ARBA" id="ARBA00022676"/>
    </source>
</evidence>
<proteinExistence type="inferred from homology"/>
<dbReference type="PANTHER" id="PTHR47779:SF1">
    <property type="entry name" value="SYNTHASE (CCG-9), PUTATIVE (AFU_ORTHOLOGUE AFUA_3G12100)-RELATED"/>
    <property type="match status" value="1"/>
</dbReference>
<dbReference type="EMBL" id="LK023335">
    <property type="protein sequence ID" value="CDS09850.1"/>
    <property type="molecule type" value="Genomic_DNA"/>
</dbReference>
<feature type="domain" description="Glycosyl transferase family 1" evidence="7">
    <location>
        <begin position="460"/>
        <end position="632"/>
    </location>
</feature>
<name>A0A077WR50_9FUNG</name>
<evidence type="ECO:0000256" key="3">
    <source>
        <dbReference type="ARBA" id="ARBA00022526"/>
    </source>
</evidence>
<organism evidence="9">
    <name type="scientific">Lichtheimia ramosa</name>
    <dbReference type="NCBI Taxonomy" id="688394"/>
    <lineage>
        <taxon>Eukaryota</taxon>
        <taxon>Fungi</taxon>
        <taxon>Fungi incertae sedis</taxon>
        <taxon>Mucoromycota</taxon>
        <taxon>Mucoromycotina</taxon>
        <taxon>Mucoromycetes</taxon>
        <taxon>Mucorales</taxon>
        <taxon>Lichtheimiaceae</taxon>
        <taxon>Lichtheimia</taxon>
    </lineage>
</organism>
<dbReference type="Pfam" id="PF00534">
    <property type="entry name" value="Glycos_transf_1"/>
    <property type="match status" value="1"/>
</dbReference>
<dbReference type="SUPFAM" id="SSF53756">
    <property type="entry name" value="UDP-Glycosyltransferase/glycogen phosphorylase"/>
    <property type="match status" value="1"/>
</dbReference>
<evidence type="ECO:0000256" key="5">
    <source>
        <dbReference type="ARBA" id="ARBA00022679"/>
    </source>
</evidence>
<keyword evidence="5" id="KW-0808">Transferase</keyword>
<dbReference type="Gene3D" id="3.40.50.2000">
    <property type="entry name" value="Glycogen Phosphorylase B"/>
    <property type="match status" value="2"/>
</dbReference>
<comment type="similarity">
    <text evidence="1">Belongs to the glycosyltransferase group 1 family. Glycosyltransferase 4 subfamily.</text>
</comment>
<dbReference type="InterPro" id="IPR049438">
    <property type="entry name" value="TreT_GT1"/>
</dbReference>
<dbReference type="InterPro" id="IPR052078">
    <property type="entry name" value="Trehalose_Metab_GTase"/>
</dbReference>
<evidence type="ECO:0000256" key="1">
    <source>
        <dbReference type="ARBA" id="ARBA00009481"/>
    </source>
</evidence>
<dbReference type="GO" id="GO:0016757">
    <property type="term" value="F:glycosyltransferase activity"/>
    <property type="evidence" value="ECO:0007669"/>
    <property type="project" value="UniProtKB-KW"/>
</dbReference>